<feature type="region of interest" description="Disordered" evidence="1">
    <location>
        <begin position="163"/>
        <end position="184"/>
    </location>
</feature>
<feature type="compositionally biased region" description="Pro residues" evidence="1">
    <location>
        <begin position="29"/>
        <end position="44"/>
    </location>
</feature>
<keyword evidence="2" id="KW-0812">Transmembrane</keyword>
<reference evidence="3" key="1">
    <citation type="journal article" date="2000" name="J. Virol.">
        <title>Primary structure of the Herpesvirus ateles genome.</title>
        <authorList>
            <person name="Albrecht J.C."/>
        </authorList>
    </citation>
    <scope>NUCLEOTIDE SEQUENCE</scope>
</reference>
<evidence type="ECO:0000313" key="3">
    <source>
        <dbReference type="EMBL" id="AAF25711.1"/>
    </source>
</evidence>
<keyword evidence="2" id="KW-1133">Transmembrane helix</keyword>
<feature type="compositionally biased region" description="Basic and acidic residues" evidence="1">
    <location>
        <begin position="1"/>
        <end position="11"/>
    </location>
</feature>
<sequence>MANEPQEHEEGQPFTLPAPMDGSGEEGPPNIPQDPTPGTPPGPTDSPKEDGQQSLENPGPNKSQGPPEDNQPSSSHSGNNSTPNSRNTEHEPSRNSLENTPYLPQGPIVSMLQTPVPKELPMPMQLVEEDSSDSETDMLLLTKYPKQYKNPRVDLGENYPPGIPPPKLPARPKNLGQKESATRERGPQIILREAAEVELQHDTDGQLEHRVKKVEKKLTCVICLLIGILVLVILLFVLGFLFLLMK</sequence>
<feature type="region of interest" description="Disordered" evidence="1">
    <location>
        <begin position="1"/>
        <end position="109"/>
    </location>
</feature>
<dbReference type="EMBL" id="AF133729">
    <property type="protein sequence ID" value="AAF25711.1"/>
    <property type="molecule type" value="Genomic_DNA"/>
</dbReference>
<feature type="compositionally biased region" description="Polar residues" evidence="1">
    <location>
        <begin position="52"/>
        <end position="86"/>
    </location>
</feature>
<protein>
    <submittedName>
        <fullName evidence="3">Tio-810</fullName>
    </submittedName>
</protein>
<evidence type="ECO:0000256" key="1">
    <source>
        <dbReference type="SAM" id="MobiDB-lite"/>
    </source>
</evidence>
<organismHost>
    <name type="scientific">Ateles</name>
    <dbReference type="NCBI Taxonomy" id="9506"/>
</organismHost>
<keyword evidence="2" id="KW-0472">Membrane</keyword>
<name>Q9JE41_HSVAT</name>
<evidence type="ECO:0000256" key="2">
    <source>
        <dbReference type="SAM" id="Phobius"/>
    </source>
</evidence>
<feature type="transmembrane region" description="Helical" evidence="2">
    <location>
        <begin position="218"/>
        <end position="245"/>
    </location>
</feature>
<accession>Q9JE41</accession>
<organism evidence="3">
    <name type="scientific">Herpesvirus ateles</name>
    <name type="common">Herpesvirus ateles</name>
    <dbReference type="NCBI Taxonomy" id="10380"/>
    <lineage>
        <taxon>Viruses</taxon>
        <taxon>Duplodnaviria</taxon>
        <taxon>Heunggongvirae</taxon>
        <taxon>Peploviricota</taxon>
        <taxon>Herviviricetes</taxon>
        <taxon>Herpesvirales</taxon>
        <taxon>Orthoherpesviridae</taxon>
        <taxon>Gammaherpesvirinae</taxon>
        <taxon>Rhadinovirus</taxon>
        <taxon>Rhadinovirus atelinegamma2</taxon>
    </lineage>
</organism>
<proteinExistence type="predicted"/>